<proteinExistence type="predicted"/>
<gene>
    <name evidence="2" type="ORF">JHL15_20300</name>
</gene>
<comment type="caution">
    <text evidence="2">The sequence shown here is derived from an EMBL/GenBank/DDBJ whole genome shotgun (WGS) entry which is preliminary data.</text>
</comment>
<keyword evidence="1" id="KW-0732">Signal</keyword>
<organism evidence="2 3">
    <name type="scientific">Chryseobacterium paridis</name>
    <dbReference type="NCBI Taxonomy" id="2800328"/>
    <lineage>
        <taxon>Bacteria</taxon>
        <taxon>Pseudomonadati</taxon>
        <taxon>Bacteroidota</taxon>
        <taxon>Flavobacteriia</taxon>
        <taxon>Flavobacteriales</taxon>
        <taxon>Weeksellaceae</taxon>
        <taxon>Chryseobacterium group</taxon>
        <taxon>Chryseobacterium</taxon>
    </lineage>
</organism>
<dbReference type="Proteomes" id="UP000628669">
    <property type="component" value="Unassembled WGS sequence"/>
</dbReference>
<evidence type="ECO:0000313" key="2">
    <source>
        <dbReference type="EMBL" id="MBK1898111.1"/>
    </source>
</evidence>
<accession>A0ABS1G089</accession>
<evidence type="ECO:0000313" key="3">
    <source>
        <dbReference type="Proteomes" id="UP000628669"/>
    </source>
</evidence>
<dbReference type="EMBL" id="JAENHK010000010">
    <property type="protein sequence ID" value="MBK1898111.1"/>
    <property type="molecule type" value="Genomic_DNA"/>
</dbReference>
<evidence type="ECO:0000256" key="1">
    <source>
        <dbReference type="SAM" id="SignalP"/>
    </source>
</evidence>
<name>A0ABS1G089_9FLAO</name>
<dbReference type="RefSeq" id="WP_200248803.1">
    <property type="nucleotide sequence ID" value="NZ_JAENHK010000010.1"/>
</dbReference>
<keyword evidence="3" id="KW-1185">Reference proteome</keyword>
<feature type="chain" id="PRO_5045599087" evidence="1">
    <location>
        <begin position="25"/>
        <end position="251"/>
    </location>
</feature>
<reference evidence="3" key="1">
    <citation type="submission" date="2021-01" db="EMBL/GenBank/DDBJ databases">
        <title>Genome public.</title>
        <authorList>
            <person name="Liu C."/>
            <person name="Sun Q."/>
        </authorList>
    </citation>
    <scope>NUCLEOTIDE SEQUENCE [LARGE SCALE GENOMIC DNA]</scope>
    <source>
        <strain evidence="3">YIM B02567</strain>
    </source>
</reference>
<protein>
    <submittedName>
        <fullName evidence="2">Uncharacterized protein</fullName>
    </submittedName>
</protein>
<feature type="signal peptide" evidence="1">
    <location>
        <begin position="1"/>
        <end position="24"/>
    </location>
</feature>
<sequence length="251" mass="27363">MKNYLFLSALASVLTFSFSISARAQVGINTTSPNSNSVLDVTSTSKGFLPPRIALTSTSSPSPMSAHVEGMIVYNTSKINDVSPGLYLNDGTEWGQLNVVSETEGTILTKIKYRGRNLDTNGYNKPTLKIPSMNLEFRFATTSGSTRLEVRLLSAPTGDVTYYANELWFGNSTGGGKQSVTFTSANWNTWSQALSNGTWNNSWGYQYQISTKDGVIPGSNDMLAGNFYGFNNYANGAGVDNEMYVLAFEQY</sequence>